<protein>
    <submittedName>
        <fullName evidence="1">Disease resistance protein</fullName>
    </submittedName>
</protein>
<name>A0A2U1PBT0_ARTAN</name>
<proteinExistence type="predicted"/>
<dbReference type="Gene3D" id="3.80.10.10">
    <property type="entry name" value="Ribonuclease Inhibitor"/>
    <property type="match status" value="1"/>
</dbReference>
<organism evidence="1 2">
    <name type="scientific">Artemisia annua</name>
    <name type="common">Sweet wormwood</name>
    <dbReference type="NCBI Taxonomy" id="35608"/>
    <lineage>
        <taxon>Eukaryota</taxon>
        <taxon>Viridiplantae</taxon>
        <taxon>Streptophyta</taxon>
        <taxon>Embryophyta</taxon>
        <taxon>Tracheophyta</taxon>
        <taxon>Spermatophyta</taxon>
        <taxon>Magnoliopsida</taxon>
        <taxon>eudicotyledons</taxon>
        <taxon>Gunneridae</taxon>
        <taxon>Pentapetalae</taxon>
        <taxon>asterids</taxon>
        <taxon>campanulids</taxon>
        <taxon>Asterales</taxon>
        <taxon>Asteraceae</taxon>
        <taxon>Asteroideae</taxon>
        <taxon>Anthemideae</taxon>
        <taxon>Artemisiinae</taxon>
        <taxon>Artemisia</taxon>
    </lineage>
</organism>
<comment type="caution">
    <text evidence="1">The sequence shown here is derived from an EMBL/GenBank/DDBJ whole genome shotgun (WGS) entry which is preliminary data.</text>
</comment>
<dbReference type="SUPFAM" id="SSF52058">
    <property type="entry name" value="L domain-like"/>
    <property type="match status" value="1"/>
</dbReference>
<accession>A0A2U1PBT0</accession>
<dbReference type="InterPro" id="IPR032675">
    <property type="entry name" value="LRR_dom_sf"/>
</dbReference>
<sequence>MNPLAFKQEKTLIFECILMHSDIFTCLLQRRCIVLTENGILIKLILTKLAILDLHHSRLRTLDLGVTPNHIFTCLLQRRCIVLTENGILIKLKFPYTLNVLDLNSTKLRTLDLSLTSNLEELNLEDCNELAEIHMPAASLKLKQIMYLHNSKWRSLKFGQVPNIETLSLQCYDLCELHMPEGCLKLRFLYLSGSKLSTLDMGLTPDLKRLYLKGCSSLVELLDPSGCRKTKVVKIGWRYRGGRHPSSTAWVLAAIYRFLGRSDCGPLMYAHCTETIICQSSDLDVCTVKPTGLAQLATKGDLGK</sequence>
<reference evidence="1 2" key="1">
    <citation type="journal article" date="2018" name="Mol. Plant">
        <title>The genome of Artemisia annua provides insight into the evolution of Asteraceae family and artemisinin biosynthesis.</title>
        <authorList>
            <person name="Shen Q."/>
            <person name="Zhang L."/>
            <person name="Liao Z."/>
            <person name="Wang S."/>
            <person name="Yan T."/>
            <person name="Shi P."/>
            <person name="Liu M."/>
            <person name="Fu X."/>
            <person name="Pan Q."/>
            <person name="Wang Y."/>
            <person name="Lv Z."/>
            <person name="Lu X."/>
            <person name="Zhang F."/>
            <person name="Jiang W."/>
            <person name="Ma Y."/>
            <person name="Chen M."/>
            <person name="Hao X."/>
            <person name="Li L."/>
            <person name="Tang Y."/>
            <person name="Lv G."/>
            <person name="Zhou Y."/>
            <person name="Sun X."/>
            <person name="Brodelius P.E."/>
            <person name="Rose J.K.C."/>
            <person name="Tang K."/>
        </authorList>
    </citation>
    <scope>NUCLEOTIDE SEQUENCE [LARGE SCALE GENOMIC DNA]</scope>
    <source>
        <strain evidence="2">cv. Huhao1</strain>
        <tissue evidence="1">Leaf</tissue>
    </source>
</reference>
<evidence type="ECO:0000313" key="2">
    <source>
        <dbReference type="Proteomes" id="UP000245207"/>
    </source>
</evidence>
<dbReference type="Proteomes" id="UP000245207">
    <property type="component" value="Unassembled WGS sequence"/>
</dbReference>
<keyword evidence="2" id="KW-1185">Reference proteome</keyword>
<evidence type="ECO:0000313" key="1">
    <source>
        <dbReference type="EMBL" id="PWA83215.1"/>
    </source>
</evidence>
<dbReference type="EMBL" id="PKPP01001376">
    <property type="protein sequence ID" value="PWA83215.1"/>
    <property type="molecule type" value="Genomic_DNA"/>
</dbReference>
<gene>
    <name evidence="1" type="ORF">CTI12_AA170800</name>
</gene>
<dbReference type="AlphaFoldDB" id="A0A2U1PBT0"/>